<feature type="non-terminal residue" evidence="1">
    <location>
        <position position="1"/>
    </location>
</feature>
<comment type="caution">
    <text evidence="1">The sequence shown here is derived from an EMBL/GenBank/DDBJ whole genome shotgun (WGS) entry which is preliminary data.</text>
</comment>
<dbReference type="Proteomes" id="UP000708208">
    <property type="component" value="Unassembled WGS sequence"/>
</dbReference>
<dbReference type="EMBL" id="CAJVCH010541013">
    <property type="protein sequence ID" value="CAG7826754.1"/>
    <property type="molecule type" value="Genomic_DNA"/>
</dbReference>
<evidence type="ECO:0000313" key="2">
    <source>
        <dbReference type="Proteomes" id="UP000708208"/>
    </source>
</evidence>
<keyword evidence="2" id="KW-1185">Reference proteome</keyword>
<reference evidence="1" key="1">
    <citation type="submission" date="2021-06" db="EMBL/GenBank/DDBJ databases">
        <authorList>
            <person name="Hodson N. C."/>
            <person name="Mongue J. A."/>
            <person name="Jaron S. K."/>
        </authorList>
    </citation>
    <scope>NUCLEOTIDE SEQUENCE</scope>
</reference>
<accession>A0A8J2PKJ4</accession>
<gene>
    <name evidence="1" type="ORF">AFUS01_LOCUS36793</name>
</gene>
<organism evidence="1 2">
    <name type="scientific">Allacma fusca</name>
    <dbReference type="NCBI Taxonomy" id="39272"/>
    <lineage>
        <taxon>Eukaryota</taxon>
        <taxon>Metazoa</taxon>
        <taxon>Ecdysozoa</taxon>
        <taxon>Arthropoda</taxon>
        <taxon>Hexapoda</taxon>
        <taxon>Collembola</taxon>
        <taxon>Symphypleona</taxon>
        <taxon>Sminthuridae</taxon>
        <taxon>Allacma</taxon>
    </lineage>
</organism>
<evidence type="ECO:0000313" key="1">
    <source>
        <dbReference type="EMBL" id="CAG7826754.1"/>
    </source>
</evidence>
<proteinExistence type="predicted"/>
<sequence length="22" mass="2482">VCLHKRWTALLCPMPVENTGRG</sequence>
<dbReference type="AlphaFoldDB" id="A0A8J2PKJ4"/>
<protein>
    <submittedName>
        <fullName evidence="1">Uncharacterized protein</fullName>
    </submittedName>
</protein>
<name>A0A8J2PKJ4_9HEXA</name>